<protein>
    <submittedName>
        <fullName evidence="1">Uncharacterized protein</fullName>
    </submittedName>
</protein>
<organism evidence="1 2">
    <name type="scientific">Helianthus annuus</name>
    <name type="common">Common sunflower</name>
    <dbReference type="NCBI Taxonomy" id="4232"/>
    <lineage>
        <taxon>Eukaryota</taxon>
        <taxon>Viridiplantae</taxon>
        <taxon>Streptophyta</taxon>
        <taxon>Embryophyta</taxon>
        <taxon>Tracheophyta</taxon>
        <taxon>Spermatophyta</taxon>
        <taxon>Magnoliopsida</taxon>
        <taxon>eudicotyledons</taxon>
        <taxon>Gunneridae</taxon>
        <taxon>Pentapetalae</taxon>
        <taxon>asterids</taxon>
        <taxon>campanulids</taxon>
        <taxon>Asterales</taxon>
        <taxon>Asteraceae</taxon>
        <taxon>Asteroideae</taxon>
        <taxon>Heliantheae alliance</taxon>
        <taxon>Heliantheae</taxon>
        <taxon>Helianthus</taxon>
    </lineage>
</organism>
<evidence type="ECO:0000313" key="1">
    <source>
        <dbReference type="EMBL" id="OTF87400.1"/>
    </source>
</evidence>
<keyword evidence="2" id="KW-1185">Reference proteome</keyword>
<evidence type="ECO:0000313" key="2">
    <source>
        <dbReference type="Proteomes" id="UP000215914"/>
    </source>
</evidence>
<gene>
    <name evidence="1" type="ORF">HannXRQ_Chr17g0561381</name>
</gene>
<dbReference type="AlphaFoldDB" id="A0A251RT30"/>
<accession>A0A251RT30</accession>
<proteinExistence type="predicted"/>
<dbReference type="InParanoid" id="A0A251RT30"/>
<dbReference type="EMBL" id="CM007906">
    <property type="protein sequence ID" value="OTF87400.1"/>
    <property type="molecule type" value="Genomic_DNA"/>
</dbReference>
<dbReference type="Proteomes" id="UP000215914">
    <property type="component" value="Chromosome 17"/>
</dbReference>
<name>A0A251RT30_HELAN</name>
<reference evidence="2" key="1">
    <citation type="journal article" date="2017" name="Nature">
        <title>The sunflower genome provides insights into oil metabolism, flowering and Asterid evolution.</title>
        <authorList>
            <person name="Badouin H."/>
            <person name="Gouzy J."/>
            <person name="Grassa C.J."/>
            <person name="Murat F."/>
            <person name="Staton S.E."/>
            <person name="Cottret L."/>
            <person name="Lelandais-Briere C."/>
            <person name="Owens G.L."/>
            <person name="Carrere S."/>
            <person name="Mayjonade B."/>
            <person name="Legrand L."/>
            <person name="Gill N."/>
            <person name="Kane N.C."/>
            <person name="Bowers J.E."/>
            <person name="Hubner S."/>
            <person name="Bellec A."/>
            <person name="Berard A."/>
            <person name="Berges H."/>
            <person name="Blanchet N."/>
            <person name="Boniface M.C."/>
            <person name="Brunel D."/>
            <person name="Catrice O."/>
            <person name="Chaidir N."/>
            <person name="Claudel C."/>
            <person name="Donnadieu C."/>
            <person name="Faraut T."/>
            <person name="Fievet G."/>
            <person name="Helmstetter N."/>
            <person name="King M."/>
            <person name="Knapp S.J."/>
            <person name="Lai Z."/>
            <person name="Le Paslier M.C."/>
            <person name="Lippi Y."/>
            <person name="Lorenzon L."/>
            <person name="Mandel J.R."/>
            <person name="Marage G."/>
            <person name="Marchand G."/>
            <person name="Marquand E."/>
            <person name="Bret-Mestries E."/>
            <person name="Morien E."/>
            <person name="Nambeesan S."/>
            <person name="Nguyen T."/>
            <person name="Pegot-Espagnet P."/>
            <person name="Pouilly N."/>
            <person name="Raftis F."/>
            <person name="Sallet E."/>
            <person name="Schiex T."/>
            <person name="Thomas J."/>
            <person name="Vandecasteele C."/>
            <person name="Vares D."/>
            <person name="Vear F."/>
            <person name="Vautrin S."/>
            <person name="Crespi M."/>
            <person name="Mangin B."/>
            <person name="Burke J.M."/>
            <person name="Salse J."/>
            <person name="Munos S."/>
            <person name="Vincourt P."/>
            <person name="Rieseberg L.H."/>
            <person name="Langlade N.B."/>
        </authorList>
    </citation>
    <scope>NUCLEOTIDE SEQUENCE [LARGE SCALE GENOMIC DNA]</scope>
    <source>
        <strain evidence="2">cv. SF193</strain>
    </source>
</reference>
<sequence>MLSLLNVLDYSCYTGVFVYTLKYVFFLFANIGNPNIPPCPWKHRRSSLLSIEASFLILTFPFTSCNSVVNLGTWTCYLGVLEWSWIETLGFTYKQYMDFDYYYETIAKRVHASATQLLRIDIMLTPYFSN</sequence>